<keyword evidence="12" id="KW-0051">Antiviral defense</keyword>
<dbReference type="GO" id="GO:0046872">
    <property type="term" value="F:metal ion binding"/>
    <property type="evidence" value="ECO:0007669"/>
    <property type="project" value="UniProtKB-KW"/>
</dbReference>
<keyword evidence="10" id="KW-0460">Magnesium</keyword>
<evidence type="ECO:0000256" key="7">
    <source>
        <dbReference type="ARBA" id="ARBA00022801"/>
    </source>
</evidence>
<comment type="caution">
    <text evidence="22">The sequence shown here is derived from an EMBL/GenBank/DDBJ whole genome shotgun (WGS) entry which is preliminary data.</text>
</comment>
<evidence type="ECO:0000256" key="3">
    <source>
        <dbReference type="ARBA" id="ARBA00022721"/>
    </source>
</evidence>
<keyword evidence="23" id="KW-1185">Reference proteome</keyword>
<feature type="domain" description="Dicer dsRNA-binding fold" evidence="21">
    <location>
        <begin position="572"/>
        <end position="672"/>
    </location>
</feature>
<dbReference type="InterPro" id="IPR005034">
    <property type="entry name" value="Dicer_dimerisation"/>
</dbReference>
<dbReference type="Pfam" id="PF00270">
    <property type="entry name" value="DEAD"/>
    <property type="match status" value="1"/>
</dbReference>
<dbReference type="GO" id="GO:0005737">
    <property type="term" value="C:cytoplasm"/>
    <property type="evidence" value="ECO:0007669"/>
    <property type="project" value="TreeGrafter"/>
</dbReference>
<dbReference type="SMART" id="SM00487">
    <property type="entry name" value="DEXDc"/>
    <property type="match status" value="1"/>
</dbReference>
<dbReference type="GO" id="GO:0051607">
    <property type="term" value="P:defense response to virus"/>
    <property type="evidence" value="ECO:0007669"/>
    <property type="project" value="UniProtKB-KW"/>
</dbReference>
<dbReference type="Pfam" id="PF03368">
    <property type="entry name" value="Dicer_dimer"/>
    <property type="match status" value="1"/>
</dbReference>
<feature type="coiled-coil region" evidence="16">
    <location>
        <begin position="531"/>
        <end position="561"/>
    </location>
</feature>
<keyword evidence="11 15" id="KW-0694">RNA-binding</keyword>
<keyword evidence="9" id="KW-0067">ATP-binding</keyword>
<dbReference type="GO" id="GO:0004386">
    <property type="term" value="F:helicase activity"/>
    <property type="evidence" value="ECO:0007669"/>
    <property type="project" value="UniProtKB-KW"/>
</dbReference>
<dbReference type="SMART" id="SM00490">
    <property type="entry name" value="HELICc"/>
    <property type="match status" value="1"/>
</dbReference>
<feature type="domain" description="Helicase C-terminal" evidence="20">
    <location>
        <begin position="379"/>
        <end position="542"/>
    </location>
</feature>
<dbReference type="FunFam" id="1.10.1520.10:FF:000032">
    <property type="entry name" value="Dicer-like protein 2"/>
    <property type="match status" value="1"/>
</dbReference>
<dbReference type="Gene3D" id="1.10.1520.10">
    <property type="entry name" value="Ribonuclease III domain"/>
    <property type="match status" value="2"/>
</dbReference>
<dbReference type="InterPro" id="IPR027417">
    <property type="entry name" value="P-loop_NTPase"/>
</dbReference>
<gene>
    <name evidence="22" type="ORF">JMJ35_003474</name>
</gene>
<dbReference type="Pfam" id="PF00636">
    <property type="entry name" value="Ribonuclease_3"/>
    <property type="match status" value="2"/>
</dbReference>
<comment type="similarity">
    <text evidence="15">Belongs to the helicase family. Dicer subfamily.</text>
</comment>
<name>A0AA39R2L0_9LECA</name>
<evidence type="ECO:0000256" key="8">
    <source>
        <dbReference type="ARBA" id="ARBA00022806"/>
    </source>
</evidence>
<evidence type="ECO:0000256" key="16">
    <source>
        <dbReference type="SAM" id="Coils"/>
    </source>
</evidence>
<reference evidence="22" key="1">
    <citation type="submission" date="2023-03" db="EMBL/GenBank/DDBJ databases">
        <title>Complete genome of Cladonia borealis.</title>
        <authorList>
            <person name="Park H."/>
        </authorList>
    </citation>
    <scope>NUCLEOTIDE SEQUENCE</scope>
    <source>
        <strain evidence="22">ANT050790</strain>
    </source>
</reference>
<dbReference type="GO" id="GO:0005634">
    <property type="term" value="C:nucleus"/>
    <property type="evidence" value="ECO:0007669"/>
    <property type="project" value="TreeGrafter"/>
</dbReference>
<dbReference type="EMBL" id="JAFEKC020000006">
    <property type="protein sequence ID" value="KAK0513752.1"/>
    <property type="molecule type" value="Genomic_DNA"/>
</dbReference>
<keyword evidence="4" id="KW-0479">Metal-binding</keyword>
<evidence type="ECO:0000256" key="2">
    <source>
        <dbReference type="ARBA" id="ARBA00001946"/>
    </source>
</evidence>
<evidence type="ECO:0000313" key="22">
    <source>
        <dbReference type="EMBL" id="KAK0513752.1"/>
    </source>
</evidence>
<evidence type="ECO:0000259" key="20">
    <source>
        <dbReference type="PROSITE" id="PS51194"/>
    </source>
</evidence>
<dbReference type="GO" id="GO:0003723">
    <property type="term" value="F:RNA binding"/>
    <property type="evidence" value="ECO:0007669"/>
    <property type="project" value="UniProtKB-UniRule"/>
</dbReference>
<comment type="function">
    <text evidence="14">Dicer-like endonuclease involved in cleaving double-stranded RNA in the RNA interference (RNAi) pathway. Produces 21 to 25 bp dsRNAs (siRNAs) which target the selective destruction of homologous RNAs leading to sequence-specific suppression of gene expression, called post-transcriptional gene silencing (PTGS). Part of a broad host defense response against viral infection and transposons.</text>
</comment>
<evidence type="ECO:0000256" key="1">
    <source>
        <dbReference type="ARBA" id="ARBA00001936"/>
    </source>
</evidence>
<evidence type="ECO:0000256" key="10">
    <source>
        <dbReference type="ARBA" id="ARBA00022842"/>
    </source>
</evidence>
<dbReference type="InterPro" id="IPR038248">
    <property type="entry name" value="Dicer_dimer_sf"/>
</dbReference>
<evidence type="ECO:0000256" key="13">
    <source>
        <dbReference type="ARBA" id="ARBA00023211"/>
    </source>
</evidence>
<dbReference type="GO" id="GO:0004525">
    <property type="term" value="F:ribonuclease III activity"/>
    <property type="evidence" value="ECO:0007669"/>
    <property type="project" value="InterPro"/>
</dbReference>
<feature type="domain" description="Helicase ATP-binding" evidence="19">
    <location>
        <begin position="38"/>
        <end position="214"/>
    </location>
</feature>
<dbReference type="CDD" id="cd00593">
    <property type="entry name" value="RIBOc"/>
    <property type="match status" value="2"/>
</dbReference>
<feature type="domain" description="RNase III" evidence="18">
    <location>
        <begin position="970"/>
        <end position="1111"/>
    </location>
</feature>
<dbReference type="Gene3D" id="3.30.160.380">
    <property type="entry name" value="Dicer dimerisation domain"/>
    <property type="match status" value="1"/>
</dbReference>
<dbReference type="GO" id="GO:0050688">
    <property type="term" value="P:regulation of defense response to virus"/>
    <property type="evidence" value="ECO:0007669"/>
    <property type="project" value="UniProtKB-KW"/>
</dbReference>
<dbReference type="GO" id="GO:0030422">
    <property type="term" value="P:siRNA processing"/>
    <property type="evidence" value="ECO:0007669"/>
    <property type="project" value="TreeGrafter"/>
</dbReference>
<keyword evidence="8" id="KW-0347">Helicase</keyword>
<dbReference type="PROSITE" id="PS50142">
    <property type="entry name" value="RNASE_3_2"/>
    <property type="match status" value="2"/>
</dbReference>
<dbReference type="SUPFAM" id="SSF52540">
    <property type="entry name" value="P-loop containing nucleoside triphosphate hydrolases"/>
    <property type="match status" value="1"/>
</dbReference>
<evidence type="ECO:0000256" key="6">
    <source>
        <dbReference type="ARBA" id="ARBA00022741"/>
    </source>
</evidence>
<evidence type="ECO:0000259" key="19">
    <source>
        <dbReference type="PROSITE" id="PS51192"/>
    </source>
</evidence>
<dbReference type="CDD" id="cd18034">
    <property type="entry name" value="DEXHc_dicer"/>
    <property type="match status" value="1"/>
</dbReference>
<dbReference type="SUPFAM" id="SSF69065">
    <property type="entry name" value="RNase III domain-like"/>
    <property type="match status" value="2"/>
</dbReference>
<feature type="compositionally biased region" description="Acidic residues" evidence="17">
    <location>
        <begin position="1548"/>
        <end position="1561"/>
    </location>
</feature>
<keyword evidence="6" id="KW-0547">Nucleotide-binding</keyword>
<dbReference type="PANTHER" id="PTHR14950">
    <property type="entry name" value="DICER-RELATED"/>
    <property type="match status" value="1"/>
</dbReference>
<evidence type="ECO:0000256" key="17">
    <source>
        <dbReference type="SAM" id="MobiDB-lite"/>
    </source>
</evidence>
<keyword evidence="5" id="KW-0677">Repeat</keyword>
<proteinExistence type="inferred from homology"/>
<evidence type="ECO:0000313" key="23">
    <source>
        <dbReference type="Proteomes" id="UP001166286"/>
    </source>
</evidence>
<dbReference type="InterPro" id="IPR001650">
    <property type="entry name" value="Helicase_C-like"/>
</dbReference>
<feature type="compositionally biased region" description="Basic and acidic residues" evidence="17">
    <location>
        <begin position="1514"/>
        <end position="1547"/>
    </location>
</feature>
<evidence type="ECO:0000256" key="4">
    <source>
        <dbReference type="ARBA" id="ARBA00022723"/>
    </source>
</evidence>
<dbReference type="Gene3D" id="3.40.50.300">
    <property type="entry name" value="P-loop containing nucleotide triphosphate hydrolases"/>
    <property type="match status" value="2"/>
</dbReference>
<feature type="compositionally biased region" description="Acidic residues" evidence="17">
    <location>
        <begin position="1459"/>
        <end position="1482"/>
    </location>
</feature>
<protein>
    <recommendedName>
        <fullName evidence="24">Dicer-like protein 2</fullName>
    </recommendedName>
</protein>
<feature type="region of interest" description="Disordered" evidence="17">
    <location>
        <begin position="1435"/>
        <end position="1561"/>
    </location>
</feature>
<dbReference type="SMART" id="SM00535">
    <property type="entry name" value="RIBOc"/>
    <property type="match status" value="2"/>
</dbReference>
<dbReference type="Pfam" id="PF00271">
    <property type="entry name" value="Helicase_C"/>
    <property type="match status" value="1"/>
</dbReference>
<evidence type="ECO:0000256" key="12">
    <source>
        <dbReference type="ARBA" id="ARBA00023118"/>
    </source>
</evidence>
<accession>A0AA39R2L0</accession>
<dbReference type="PANTHER" id="PTHR14950:SF37">
    <property type="entry name" value="ENDORIBONUCLEASE DICER"/>
    <property type="match status" value="1"/>
</dbReference>
<evidence type="ECO:0000259" key="18">
    <source>
        <dbReference type="PROSITE" id="PS50142"/>
    </source>
</evidence>
<evidence type="ECO:0008006" key="24">
    <source>
        <dbReference type="Google" id="ProtNLM"/>
    </source>
</evidence>
<feature type="domain" description="RNase III" evidence="18">
    <location>
        <begin position="1152"/>
        <end position="1335"/>
    </location>
</feature>
<keyword evidence="3" id="KW-0930">Antiviral protein</keyword>
<dbReference type="PROSITE" id="PS51192">
    <property type="entry name" value="HELICASE_ATP_BIND_1"/>
    <property type="match status" value="1"/>
</dbReference>
<keyword evidence="7" id="KW-0378">Hydrolase</keyword>
<evidence type="ECO:0000256" key="15">
    <source>
        <dbReference type="PROSITE-ProRule" id="PRU00657"/>
    </source>
</evidence>
<feature type="compositionally biased region" description="Acidic residues" evidence="17">
    <location>
        <begin position="1502"/>
        <end position="1513"/>
    </location>
</feature>
<dbReference type="PROSITE" id="PS51327">
    <property type="entry name" value="DICER_DSRBF"/>
    <property type="match status" value="1"/>
</dbReference>
<dbReference type="GO" id="GO:0005524">
    <property type="term" value="F:ATP binding"/>
    <property type="evidence" value="ECO:0007669"/>
    <property type="project" value="UniProtKB-KW"/>
</dbReference>
<keyword evidence="16" id="KW-0175">Coiled coil</keyword>
<dbReference type="PROSITE" id="PS51194">
    <property type="entry name" value="HELICASE_CTER"/>
    <property type="match status" value="1"/>
</dbReference>
<dbReference type="Proteomes" id="UP001166286">
    <property type="component" value="Unassembled WGS sequence"/>
</dbReference>
<keyword evidence="13" id="KW-0464">Manganese</keyword>
<comment type="cofactor">
    <cofactor evidence="1">
        <name>Mn(2+)</name>
        <dbReference type="ChEBI" id="CHEBI:29035"/>
    </cofactor>
</comment>
<evidence type="ECO:0000256" key="5">
    <source>
        <dbReference type="ARBA" id="ARBA00022737"/>
    </source>
</evidence>
<feature type="compositionally biased region" description="Basic and acidic residues" evidence="17">
    <location>
        <begin position="1483"/>
        <end position="1501"/>
    </location>
</feature>
<comment type="cofactor">
    <cofactor evidence="2">
        <name>Mg(2+)</name>
        <dbReference type="ChEBI" id="CHEBI:18420"/>
    </cofactor>
</comment>
<evidence type="ECO:0000256" key="9">
    <source>
        <dbReference type="ARBA" id="ARBA00022840"/>
    </source>
</evidence>
<evidence type="ECO:0000256" key="11">
    <source>
        <dbReference type="ARBA" id="ARBA00022884"/>
    </source>
</evidence>
<sequence length="1561" mass="176260">MATSVTPSMARYESSEVVQSMPPGVTTTLKGRAYQLEMLDESMKRNIIIAAETGSGKTLIAILRIQAELERCPPEKFVWFCVPTVELAHQQHRAISTQLPAFQARVLSGADNVDHWTNQWIWDEVLKGIRIVVTTHQVLYDALSHGFVGMNKITLMVFDEAHSCIGNHASSRILLKFYHESRVDERPAILGLTASPVINSKVGNLDVLEATLNAITRTPKLHRAEMLQYVHKPRPIKLMYMRENPEAVISEALQSLGLVFEGLDIMQDPWIIRMRSDPIACESEALKKAIMREKTYCHDQIKALYNRAMAINTELGTAATDYYIHECIVKFLRGTADSSFVIECLEDDERRYLKEKLSKVHIPNLDADPLVQNSVMTPKLRTLIEYLLGEEVQGFSGLIFVRTRAEVAVLSHMLTLHVPRFTTSTFVGASSFSARTKAITELAEVKNQRNTLDDLRQGKNHIVVTTNALEEGIDVTACNVVICFDPPLHLKSFIQRRGRARKSCSKFVLMFEEGPSSRAVSTWEQLEAEMTRIYEDDMRALEEAKALEEQEEEGRRELFNETTGAKLTLDDAVQHLHHFCATLPAAPYVDLRPLFTFEEHSTGSREQDKSISAKVVLPNSVDISLREARSLRQWKTEKMARRDAAFEAYTALYRAGLVNEHFLPVGHVDEGADEAYQAIEKRPSLVEVSDQFYPWAFLAQQWKTATNVPAFIITVEQGEHIVASMMMLLPRSLPKIADFELYWDANTTYKVSISPNTVEFDLTVIASATQITSLILQSIFQKTMDAEQSDFTALFLPNGVADFSKWVETNTGVVRADHICEDDISEGAGLVRDLMQNRLPYVFRNVRYASIEDLYADGAMDIDRCSEKMREDLEMSLKEALPEGKGPDGKMDLDEDTNTETCVLIETTRLAKKVDFLHRPSSQGLQIAKASRIQLLFAEKCEMDRLPFKYSRFAMLVPSILHRVQAALVVDQLCETILSPLQLNDRNLVEAAISAPSAQESTDYNRLEFLGDSFLKFFTSLTMMANHLRYHEGILAHLKDHIVSNGRLALAAIYQGLDQFILTKAFTGRKWRPPYNSELLNQQPPKRREMSTKTLADVVEALIGAAYLDGGPQKALQCLELFLPDVPWSTALGACEILYSVYQVQTVRSNQLDQLERLISYQFTLKPLLIEALTHPSHHGPNTSASYERLEFLGDSVLDNIVTATAFAHKPSVATHGLHLIRAALVNGNFLGYLCLTLFTTLQRFDPISDDPKNIRTKEVSYTFHLWQAMRHASPTIREAQQACVARLSYLKDEIAETLTAGKFYPWRLLARLEPPKFISDIVESILGAIYIDTHGSLPICQSFLEHLGLMTYLRRVMQSHTALLHPKEELGQLADREKVRYVLGKEREEKERRLTCTIMVGEREVVQVGDGLSPMEVQTRAADEACVILRAEGRKARGGRGSGDDDIEVEAVGKEDGREEEEEDEGEGEERDEVPDEDGTDLETKDAERQRAGKERLDTEDKSEDMDVDEQEEKQKDSDDEGQRSKEKEVNMEGTDVREETSRMDGIEDDSDDEYMTADE</sequence>
<dbReference type="InterPro" id="IPR014001">
    <property type="entry name" value="Helicase_ATP-bd"/>
</dbReference>
<evidence type="ECO:0000256" key="14">
    <source>
        <dbReference type="ARBA" id="ARBA00025403"/>
    </source>
</evidence>
<dbReference type="PROSITE" id="PS00517">
    <property type="entry name" value="RNASE_3_1"/>
    <property type="match status" value="1"/>
</dbReference>
<dbReference type="InterPro" id="IPR000999">
    <property type="entry name" value="RNase_III_dom"/>
</dbReference>
<dbReference type="InterPro" id="IPR036389">
    <property type="entry name" value="RNase_III_sf"/>
</dbReference>
<evidence type="ECO:0000259" key="21">
    <source>
        <dbReference type="PROSITE" id="PS51327"/>
    </source>
</evidence>
<organism evidence="22 23">
    <name type="scientific">Cladonia borealis</name>
    <dbReference type="NCBI Taxonomy" id="184061"/>
    <lineage>
        <taxon>Eukaryota</taxon>
        <taxon>Fungi</taxon>
        <taxon>Dikarya</taxon>
        <taxon>Ascomycota</taxon>
        <taxon>Pezizomycotina</taxon>
        <taxon>Lecanoromycetes</taxon>
        <taxon>OSLEUM clade</taxon>
        <taxon>Lecanoromycetidae</taxon>
        <taxon>Lecanorales</taxon>
        <taxon>Lecanorineae</taxon>
        <taxon>Cladoniaceae</taxon>
        <taxon>Cladonia</taxon>
    </lineage>
</organism>
<dbReference type="InterPro" id="IPR011545">
    <property type="entry name" value="DEAD/DEAH_box_helicase_dom"/>
</dbReference>